<dbReference type="RefSeq" id="WP_234616104.1">
    <property type="nucleotide sequence ID" value="NZ_CP098806.1"/>
</dbReference>
<comment type="caution">
    <text evidence="1">The sequence shown here is derived from an EMBL/GenBank/DDBJ whole genome shotgun (WGS) entry which is preliminary data.</text>
</comment>
<organism evidence="1 2">
    <name type="scientific">Dyadobacter fanqingshengii</name>
    <dbReference type="NCBI Taxonomy" id="2906443"/>
    <lineage>
        <taxon>Bacteria</taxon>
        <taxon>Pseudomonadati</taxon>
        <taxon>Bacteroidota</taxon>
        <taxon>Cytophagia</taxon>
        <taxon>Cytophagales</taxon>
        <taxon>Spirosomataceae</taxon>
        <taxon>Dyadobacter</taxon>
    </lineage>
</organism>
<dbReference type="EMBL" id="JAJTTA010000006">
    <property type="protein sequence ID" value="MCF0043348.1"/>
    <property type="molecule type" value="Genomic_DNA"/>
</dbReference>
<sequence>MLCRTGGAFILIITTLMNIRSTLMADPMQSKRRAAEVAAYACLDSAYFAELMDCFLSDDYRLAQRAAYSVSMAGRERPDLMEPHIGSLVDQLERKDIHDAVIRNSVRILQEAEIPEELHGRLMDVCFEFIQNRQVAIAIRAFSLTILYNFSRIYPDIKKELRIIIEEALEYEKPAFVARGKKILKKI</sequence>
<proteinExistence type="predicted"/>
<dbReference type="AlphaFoldDB" id="A0A9X1PGA8"/>
<dbReference type="SUPFAM" id="SSF48371">
    <property type="entry name" value="ARM repeat"/>
    <property type="match status" value="1"/>
</dbReference>
<name>A0A9X1PGA8_9BACT</name>
<dbReference type="InterPro" id="IPR016024">
    <property type="entry name" value="ARM-type_fold"/>
</dbReference>
<protein>
    <submittedName>
        <fullName evidence="1">Uncharacterized protein</fullName>
    </submittedName>
</protein>
<evidence type="ECO:0000313" key="1">
    <source>
        <dbReference type="EMBL" id="MCF0043348.1"/>
    </source>
</evidence>
<dbReference type="Proteomes" id="UP001139700">
    <property type="component" value="Unassembled WGS sequence"/>
</dbReference>
<keyword evidence="2" id="KW-1185">Reference proteome</keyword>
<evidence type="ECO:0000313" key="2">
    <source>
        <dbReference type="Proteomes" id="UP001139700"/>
    </source>
</evidence>
<accession>A0A9X1PGA8</accession>
<reference evidence="1" key="1">
    <citation type="submission" date="2021-12" db="EMBL/GenBank/DDBJ databases">
        <title>Novel species in genus Dyadobacter.</title>
        <authorList>
            <person name="Ma C."/>
        </authorList>
    </citation>
    <scope>NUCLEOTIDE SEQUENCE</scope>
    <source>
        <strain evidence="1">CY399</strain>
    </source>
</reference>
<gene>
    <name evidence="1" type="ORF">LXM24_24800</name>
</gene>